<keyword evidence="2 4" id="KW-0863">Zinc-finger</keyword>
<protein>
    <recommendedName>
        <fullName evidence="6">RING-type domain-containing protein</fullName>
    </recommendedName>
</protein>
<feature type="compositionally biased region" description="Low complexity" evidence="5">
    <location>
        <begin position="1"/>
        <end position="32"/>
    </location>
</feature>
<dbReference type="InterPro" id="IPR011016">
    <property type="entry name" value="Znf_RING-CH"/>
</dbReference>
<feature type="region of interest" description="Disordered" evidence="5">
    <location>
        <begin position="400"/>
        <end position="475"/>
    </location>
</feature>
<feature type="compositionally biased region" description="Polar residues" evidence="5">
    <location>
        <begin position="58"/>
        <end position="73"/>
    </location>
</feature>
<dbReference type="SMART" id="SM00744">
    <property type="entry name" value="RINGv"/>
    <property type="match status" value="1"/>
</dbReference>
<dbReference type="GO" id="GO:0008270">
    <property type="term" value="F:zinc ion binding"/>
    <property type="evidence" value="ECO:0007669"/>
    <property type="project" value="UniProtKB-KW"/>
</dbReference>
<dbReference type="SMART" id="SM00184">
    <property type="entry name" value="RING"/>
    <property type="match status" value="1"/>
</dbReference>
<dbReference type="InterPro" id="IPR001841">
    <property type="entry name" value="Znf_RING"/>
</dbReference>
<evidence type="ECO:0000256" key="4">
    <source>
        <dbReference type="PROSITE-ProRule" id="PRU00175"/>
    </source>
</evidence>
<evidence type="ECO:0000313" key="8">
    <source>
        <dbReference type="Proteomes" id="UP000726737"/>
    </source>
</evidence>
<evidence type="ECO:0000256" key="1">
    <source>
        <dbReference type="ARBA" id="ARBA00022723"/>
    </source>
</evidence>
<evidence type="ECO:0000256" key="2">
    <source>
        <dbReference type="ARBA" id="ARBA00022771"/>
    </source>
</evidence>
<feature type="compositionally biased region" description="Gly residues" evidence="5">
    <location>
        <begin position="426"/>
        <end position="440"/>
    </location>
</feature>
<dbReference type="Gene3D" id="3.30.40.10">
    <property type="entry name" value="Zinc/RING finger domain, C3HC4 (zinc finger)"/>
    <property type="match status" value="1"/>
</dbReference>
<name>A0A9P6PPF4_9FUNG</name>
<dbReference type="Pfam" id="PF13639">
    <property type="entry name" value="zf-RING_2"/>
    <property type="match status" value="1"/>
</dbReference>
<keyword evidence="1" id="KW-0479">Metal-binding</keyword>
<proteinExistence type="predicted"/>
<feature type="compositionally biased region" description="Polar residues" evidence="5">
    <location>
        <begin position="455"/>
        <end position="475"/>
    </location>
</feature>
<dbReference type="EMBL" id="JAAAJA010000716">
    <property type="protein sequence ID" value="KAG0250185.1"/>
    <property type="molecule type" value="Genomic_DNA"/>
</dbReference>
<feature type="domain" description="RING-type" evidence="6">
    <location>
        <begin position="352"/>
        <end position="393"/>
    </location>
</feature>
<sequence length="475" mass="48506">MENARNDNAGNTNSSGNNVNSTRENSNNNNTSAAMPGAILSSLDSGTTTEETTTTTTAQQSLAPVSTATSASPPAQPLTSTSEPTAAPATSAPVAASSLAAPPCQRDITPMMVPDPMCPNCHSEFVEKIEADNDPRTFVQPAPQHPPGQAGDHGPGEPINLEDLFHLFQAVSNPQRVIPQHQHLQQQRHPGQMYNTGAQIIFNSGPMGITRTVTTSGPGSPPTSSQGTHAQGTAAAQGPGQDAVQGAQSPQWHSPPAFISGLGIELHYTTDPAALSSREFGSPLGGGGGGFFPVVGNPSDYAWGQGGLDDIITQLMDLQNRQHGPVGATDEIINGIPHHTLTNEELEAKLECTVCKDEFTKEGTLLQLPCQHIFHEDCIKPWLKVSGTCPTCRFSLVGGQDDSQPGQAPPAPGSGGPGSVNQGPAAGSGGGGGGGGGNNGASGTAFVTRLPGAFPSNTSGPTDGSTTGNANASNN</sequence>
<accession>A0A9P6PPF4</accession>
<comment type="caution">
    <text evidence="7">The sequence shown here is derived from an EMBL/GenBank/DDBJ whole genome shotgun (WGS) entry which is preliminary data.</text>
</comment>
<dbReference type="GO" id="GO:0005634">
    <property type="term" value="C:nucleus"/>
    <property type="evidence" value="ECO:0007669"/>
    <property type="project" value="TreeGrafter"/>
</dbReference>
<feature type="region of interest" description="Disordered" evidence="5">
    <location>
        <begin position="207"/>
        <end position="256"/>
    </location>
</feature>
<organism evidence="7 8">
    <name type="scientific">Mortierella polycephala</name>
    <dbReference type="NCBI Taxonomy" id="41804"/>
    <lineage>
        <taxon>Eukaryota</taxon>
        <taxon>Fungi</taxon>
        <taxon>Fungi incertae sedis</taxon>
        <taxon>Mucoromycota</taxon>
        <taxon>Mortierellomycotina</taxon>
        <taxon>Mortierellomycetes</taxon>
        <taxon>Mortierellales</taxon>
        <taxon>Mortierellaceae</taxon>
        <taxon>Mortierella</taxon>
    </lineage>
</organism>
<keyword evidence="3" id="KW-0862">Zinc</keyword>
<evidence type="ECO:0000259" key="6">
    <source>
        <dbReference type="PROSITE" id="PS50089"/>
    </source>
</evidence>
<dbReference type="PANTHER" id="PTHR45931:SF3">
    <property type="entry name" value="RING ZINC FINGER-CONTAINING PROTEIN"/>
    <property type="match status" value="1"/>
</dbReference>
<feature type="compositionally biased region" description="Low complexity" evidence="5">
    <location>
        <begin position="77"/>
        <end position="99"/>
    </location>
</feature>
<evidence type="ECO:0000256" key="3">
    <source>
        <dbReference type="ARBA" id="ARBA00022833"/>
    </source>
</evidence>
<keyword evidence="8" id="KW-1185">Reference proteome</keyword>
<dbReference type="GO" id="GO:0061630">
    <property type="term" value="F:ubiquitin protein ligase activity"/>
    <property type="evidence" value="ECO:0007669"/>
    <property type="project" value="TreeGrafter"/>
</dbReference>
<dbReference type="OrthoDB" id="8062037at2759"/>
<dbReference type="SUPFAM" id="SSF57850">
    <property type="entry name" value="RING/U-box"/>
    <property type="match status" value="1"/>
</dbReference>
<feature type="region of interest" description="Disordered" evidence="5">
    <location>
        <begin position="136"/>
        <end position="159"/>
    </location>
</feature>
<feature type="compositionally biased region" description="Low complexity" evidence="5">
    <location>
        <begin position="214"/>
        <end position="241"/>
    </location>
</feature>
<gene>
    <name evidence="7" type="ORF">BG011_008589</name>
</gene>
<dbReference type="GO" id="GO:0006511">
    <property type="term" value="P:ubiquitin-dependent protein catabolic process"/>
    <property type="evidence" value="ECO:0007669"/>
    <property type="project" value="TreeGrafter"/>
</dbReference>
<dbReference type="PANTHER" id="PTHR45931">
    <property type="entry name" value="SI:CH211-59O9.10"/>
    <property type="match status" value="1"/>
</dbReference>
<dbReference type="InterPro" id="IPR051834">
    <property type="entry name" value="RING_finger_E3_ligase"/>
</dbReference>
<dbReference type="Proteomes" id="UP000726737">
    <property type="component" value="Unassembled WGS sequence"/>
</dbReference>
<dbReference type="InterPro" id="IPR013083">
    <property type="entry name" value="Znf_RING/FYVE/PHD"/>
</dbReference>
<evidence type="ECO:0000256" key="5">
    <source>
        <dbReference type="SAM" id="MobiDB-lite"/>
    </source>
</evidence>
<reference evidence="7" key="1">
    <citation type="journal article" date="2020" name="Fungal Divers.">
        <title>Resolving the Mortierellaceae phylogeny through synthesis of multi-gene phylogenetics and phylogenomics.</title>
        <authorList>
            <person name="Vandepol N."/>
            <person name="Liber J."/>
            <person name="Desiro A."/>
            <person name="Na H."/>
            <person name="Kennedy M."/>
            <person name="Barry K."/>
            <person name="Grigoriev I.V."/>
            <person name="Miller A.N."/>
            <person name="O'Donnell K."/>
            <person name="Stajich J.E."/>
            <person name="Bonito G."/>
        </authorList>
    </citation>
    <scope>NUCLEOTIDE SEQUENCE</scope>
    <source>
        <strain evidence="7">KOD948</strain>
    </source>
</reference>
<evidence type="ECO:0000313" key="7">
    <source>
        <dbReference type="EMBL" id="KAG0250185.1"/>
    </source>
</evidence>
<feature type="region of interest" description="Disordered" evidence="5">
    <location>
        <begin position="1"/>
        <end position="99"/>
    </location>
</feature>
<dbReference type="PROSITE" id="PS50089">
    <property type="entry name" value="ZF_RING_2"/>
    <property type="match status" value="1"/>
</dbReference>
<dbReference type="AlphaFoldDB" id="A0A9P6PPF4"/>
<feature type="compositionally biased region" description="Low complexity" evidence="5">
    <location>
        <begin position="47"/>
        <end position="57"/>
    </location>
</feature>